<dbReference type="SUPFAM" id="SSF75471">
    <property type="entry name" value="YhbY-like"/>
    <property type="match status" value="1"/>
</dbReference>
<dbReference type="Gene3D" id="3.30.110.60">
    <property type="entry name" value="YhbY-like"/>
    <property type="match status" value="1"/>
</dbReference>
<comment type="caution">
    <text evidence="4">The sequence shown here is derived from an EMBL/GenBank/DDBJ whole genome shotgun (WGS) entry which is preliminary data.</text>
</comment>
<reference evidence="4" key="1">
    <citation type="journal article" date="2020" name="mSystems">
        <title>Genome- and Community-Level Interaction Insights into Carbon Utilization and Element Cycling Functions of Hydrothermarchaeota in Hydrothermal Sediment.</title>
        <authorList>
            <person name="Zhou Z."/>
            <person name="Liu Y."/>
            <person name="Xu W."/>
            <person name="Pan J."/>
            <person name="Luo Z.H."/>
            <person name="Li M."/>
        </authorList>
    </citation>
    <scope>NUCLEOTIDE SEQUENCE [LARGE SCALE GENOMIC DNA]</scope>
    <source>
        <strain evidence="4">SpSt-125</strain>
    </source>
</reference>
<dbReference type="SMART" id="SM01103">
    <property type="entry name" value="CRS1_YhbY"/>
    <property type="match status" value="1"/>
</dbReference>
<dbReference type="InterPro" id="IPR001890">
    <property type="entry name" value="RNA-binding_CRM"/>
</dbReference>
<name>A0A7J2U286_9CREN</name>
<dbReference type="InterPro" id="IPR035920">
    <property type="entry name" value="YhbY-like_sf"/>
</dbReference>
<accession>A0A7J2U286</accession>
<evidence type="ECO:0000259" key="3">
    <source>
        <dbReference type="PROSITE" id="PS51295"/>
    </source>
</evidence>
<dbReference type="Pfam" id="PF01985">
    <property type="entry name" value="CRS1_YhbY"/>
    <property type="match status" value="1"/>
</dbReference>
<evidence type="ECO:0000256" key="2">
    <source>
        <dbReference type="PROSITE-ProRule" id="PRU00626"/>
    </source>
</evidence>
<dbReference type="EMBL" id="DSEU01000025">
    <property type="protein sequence ID" value="HEM66669.1"/>
    <property type="molecule type" value="Genomic_DNA"/>
</dbReference>
<organism evidence="4">
    <name type="scientific">Ignisphaera aggregans</name>
    <dbReference type="NCBI Taxonomy" id="334771"/>
    <lineage>
        <taxon>Archaea</taxon>
        <taxon>Thermoproteota</taxon>
        <taxon>Thermoprotei</taxon>
        <taxon>Desulfurococcales</taxon>
        <taxon>Desulfurococcaceae</taxon>
        <taxon>Ignisphaera</taxon>
    </lineage>
</organism>
<dbReference type="PROSITE" id="PS51295">
    <property type="entry name" value="CRM"/>
    <property type="match status" value="1"/>
</dbReference>
<proteinExistence type="predicted"/>
<gene>
    <name evidence="4" type="ORF">ENO26_03730</name>
</gene>
<evidence type="ECO:0000313" key="4">
    <source>
        <dbReference type="EMBL" id="HEM66669.1"/>
    </source>
</evidence>
<evidence type="ECO:0000256" key="1">
    <source>
        <dbReference type="ARBA" id="ARBA00022884"/>
    </source>
</evidence>
<keyword evidence="1 2" id="KW-0694">RNA-binding</keyword>
<dbReference type="AlphaFoldDB" id="A0A7J2U286"/>
<sequence>MAKLKGVLEELRKEKVAGRADVNIGRAGLHEGIVKEIERRLKEHRAVKIKLLKSVRNIIRNEDIKRLAESIGAIIADERGYTYVLISRKPKRH</sequence>
<feature type="domain" description="CRM" evidence="3">
    <location>
        <begin position="1"/>
        <end position="93"/>
    </location>
</feature>
<protein>
    <submittedName>
        <fullName evidence="4">RNA-binding protein</fullName>
    </submittedName>
</protein>
<dbReference type="GO" id="GO:0003723">
    <property type="term" value="F:RNA binding"/>
    <property type="evidence" value="ECO:0007669"/>
    <property type="project" value="UniProtKB-UniRule"/>
</dbReference>